<sequence>MPRHLHHLILPSTLPQTLHYSSSVQRGAPVPQVEAPTVKSNSNFEEGGLLDFGHWPLALLSPFNLINDLCFGTCRLQQHQSPTVDFYALKSLHWNLENSTKICSSGSAHLFPFLHFPLLLLPSSV</sequence>
<evidence type="ECO:0000313" key="2">
    <source>
        <dbReference type="Proteomes" id="UP001472677"/>
    </source>
</evidence>
<proteinExistence type="predicted"/>
<dbReference type="Proteomes" id="UP001472677">
    <property type="component" value="Unassembled WGS sequence"/>
</dbReference>
<accession>A0ABR2GET4</accession>
<keyword evidence="2" id="KW-1185">Reference proteome</keyword>
<evidence type="ECO:0000313" key="1">
    <source>
        <dbReference type="EMBL" id="KAK8601407.1"/>
    </source>
</evidence>
<reference evidence="1 2" key="1">
    <citation type="journal article" date="2024" name="G3 (Bethesda)">
        <title>Genome assembly of Hibiscus sabdariffa L. provides insights into metabolisms of medicinal natural products.</title>
        <authorList>
            <person name="Kim T."/>
        </authorList>
    </citation>
    <scope>NUCLEOTIDE SEQUENCE [LARGE SCALE GENOMIC DNA]</scope>
    <source>
        <strain evidence="1">TK-2024</strain>
        <tissue evidence="1">Old leaves</tissue>
    </source>
</reference>
<protein>
    <submittedName>
        <fullName evidence="1">Uncharacterized protein</fullName>
    </submittedName>
</protein>
<name>A0ABR2GET4_9ROSI</name>
<gene>
    <name evidence="1" type="ORF">V6N12_051242</name>
</gene>
<dbReference type="EMBL" id="JBBPBM010000001">
    <property type="protein sequence ID" value="KAK8601407.1"/>
    <property type="molecule type" value="Genomic_DNA"/>
</dbReference>
<comment type="caution">
    <text evidence="1">The sequence shown here is derived from an EMBL/GenBank/DDBJ whole genome shotgun (WGS) entry which is preliminary data.</text>
</comment>
<organism evidence="1 2">
    <name type="scientific">Hibiscus sabdariffa</name>
    <name type="common">roselle</name>
    <dbReference type="NCBI Taxonomy" id="183260"/>
    <lineage>
        <taxon>Eukaryota</taxon>
        <taxon>Viridiplantae</taxon>
        <taxon>Streptophyta</taxon>
        <taxon>Embryophyta</taxon>
        <taxon>Tracheophyta</taxon>
        <taxon>Spermatophyta</taxon>
        <taxon>Magnoliopsida</taxon>
        <taxon>eudicotyledons</taxon>
        <taxon>Gunneridae</taxon>
        <taxon>Pentapetalae</taxon>
        <taxon>rosids</taxon>
        <taxon>malvids</taxon>
        <taxon>Malvales</taxon>
        <taxon>Malvaceae</taxon>
        <taxon>Malvoideae</taxon>
        <taxon>Hibiscus</taxon>
    </lineage>
</organism>